<dbReference type="OMA" id="CPHPCDS"/>
<keyword evidence="6" id="KW-0862">Zinc</keyword>
<evidence type="ECO:0000256" key="9">
    <source>
        <dbReference type="ARBA" id="ARBA00023242"/>
    </source>
</evidence>
<dbReference type="GO" id="GO:0008270">
    <property type="term" value="F:zinc ion binding"/>
    <property type="evidence" value="ECO:0007669"/>
    <property type="project" value="UniProtKB-KW"/>
</dbReference>
<feature type="compositionally biased region" description="Polar residues" evidence="10">
    <location>
        <begin position="249"/>
        <end position="266"/>
    </location>
</feature>
<feature type="region of interest" description="Disordered" evidence="10">
    <location>
        <begin position="202"/>
        <end position="233"/>
    </location>
</feature>
<feature type="compositionally biased region" description="Polar residues" evidence="10">
    <location>
        <begin position="53"/>
        <end position="64"/>
    </location>
</feature>
<dbReference type="SMART" id="SM00438">
    <property type="entry name" value="ZnF_NFX"/>
    <property type="match status" value="9"/>
</dbReference>
<organism evidence="12 13">
    <name type="scientific">Blomia tropicalis</name>
    <name type="common">Mite</name>
    <dbReference type="NCBI Taxonomy" id="40697"/>
    <lineage>
        <taxon>Eukaryota</taxon>
        <taxon>Metazoa</taxon>
        <taxon>Ecdysozoa</taxon>
        <taxon>Arthropoda</taxon>
        <taxon>Chelicerata</taxon>
        <taxon>Arachnida</taxon>
        <taxon>Acari</taxon>
        <taxon>Acariformes</taxon>
        <taxon>Sarcoptiformes</taxon>
        <taxon>Astigmata</taxon>
        <taxon>Glycyphagoidea</taxon>
        <taxon>Echimyopodidae</taxon>
        <taxon>Blomia</taxon>
    </lineage>
</organism>
<evidence type="ECO:0000313" key="13">
    <source>
        <dbReference type="Proteomes" id="UP001142055"/>
    </source>
</evidence>
<dbReference type="EMBL" id="JAPWDV010000001">
    <property type="protein sequence ID" value="KAJ6224959.1"/>
    <property type="molecule type" value="Genomic_DNA"/>
</dbReference>
<evidence type="ECO:0000256" key="1">
    <source>
        <dbReference type="ARBA" id="ARBA00004123"/>
    </source>
</evidence>
<keyword evidence="4" id="KW-0677">Repeat</keyword>
<comment type="similarity">
    <text evidence="2">Belongs to the NFX1 family.</text>
</comment>
<dbReference type="Gene3D" id="3.30.1370.50">
    <property type="entry name" value="R3H-like domain"/>
    <property type="match status" value="1"/>
</dbReference>
<feature type="compositionally biased region" description="Polar residues" evidence="10">
    <location>
        <begin position="121"/>
        <end position="135"/>
    </location>
</feature>
<feature type="compositionally biased region" description="Low complexity" evidence="10">
    <location>
        <begin position="383"/>
        <end position="392"/>
    </location>
</feature>
<proteinExistence type="inferred from homology"/>
<evidence type="ECO:0000256" key="4">
    <source>
        <dbReference type="ARBA" id="ARBA00022737"/>
    </source>
</evidence>
<feature type="domain" description="R3H" evidence="11">
    <location>
        <begin position="1009"/>
        <end position="1078"/>
    </location>
</feature>
<dbReference type="GO" id="GO:0000977">
    <property type="term" value="F:RNA polymerase II transcription regulatory region sequence-specific DNA binding"/>
    <property type="evidence" value="ECO:0007669"/>
    <property type="project" value="TreeGrafter"/>
</dbReference>
<comment type="subcellular location">
    <subcellularLocation>
        <location evidence="1">Nucleus</location>
    </subcellularLocation>
</comment>
<evidence type="ECO:0000256" key="2">
    <source>
        <dbReference type="ARBA" id="ARBA00007269"/>
    </source>
</evidence>
<dbReference type="CDD" id="cd06008">
    <property type="entry name" value="NF-X1-zinc-finger"/>
    <property type="match status" value="6"/>
</dbReference>
<feature type="compositionally biased region" description="Low complexity" evidence="10">
    <location>
        <begin position="1"/>
        <end position="26"/>
    </location>
</feature>
<dbReference type="PANTHER" id="PTHR12360:SF12">
    <property type="entry name" value="TRANSCRIPTIONAL REPRESSOR NF-X1"/>
    <property type="match status" value="1"/>
</dbReference>
<keyword evidence="9" id="KW-0539">Nucleus</keyword>
<keyword evidence="7" id="KW-0805">Transcription regulation</keyword>
<dbReference type="InterPro" id="IPR000967">
    <property type="entry name" value="Znf_NFX1"/>
</dbReference>
<evidence type="ECO:0000259" key="11">
    <source>
        <dbReference type="PROSITE" id="PS51061"/>
    </source>
</evidence>
<dbReference type="SMART" id="SM00393">
    <property type="entry name" value="R3H"/>
    <property type="match status" value="1"/>
</dbReference>
<sequence length="1126" mass="129206">MDSTSQSASGTSTSGSTNRNLNSNNRNSKRQYKNSTVSGSIDNHETRGYDNIHSMSDIRNSSNDVRPRFSRNAGYNANGRNNNQQRPSANNEFVRGNQFESNQNMNNRHRSNHRNFRQNNSEPTFSRRQNHYSHGNSEEHIRQVDNRNYSNNQNFNRPFSNRNNFSHSRMNQRHVHNNYSNYRRNDHHNPEVRNVHIMPTYSTSNVDDNYGQQNQHESNGQHLSYRSNDTRNNLDRNHVEMPPRFARIQNNFRPNYSESNNQSKIRSPNDKMKQLDQSFKQKLNLSSKSTDALMLRSNNPNNRDHKQNLAGHFSAVEPVVEEENNFESQREIMDDLLRKDKYECIVCCESIKIQQKTWNCHECYNTFHLKCIQMWARSSNVNENRSSSNAEATGSGQSSRNDDNRRHSHINNGRNNSNNVWRCPTCQDVQNKFPYAYYCFCRKTKEPERSNYHVPHSCGETCSRPLSKFNLNSDSTSEMFPCPHKCTLMCHPGKCAPCQLKIERSCSCTKTKIIMNCVSKLSDLVCEETCNKPLSCGKHVCEKKCHYGQCEPCKLVFDLKCFCGKQTRSNQTCSNELEMFQCEEKCGKELSCGYHDCEDQCHPGECGICPFDPTILKKCPCDQTLLEELMDGKVRVSCLDPIPMCKKICGKRYKCGTDFDPHFCINKCHPGSCVPCELRSIRRCECGANTQKIECKQLNADFKYRCKRRCNKRLSCGRHKCLTECCTDTQHICQQVCSRKLACGTHHCAEQCHSICKPCPNVIWTEVYCNCGSEVLYPPLPCGTKRPQCNRPCARVHSCGHQQIHTCHDDSQCPPCTEFVEKMCYGQHELCNTVHCYQNGVSCGRFCMKTLNCTLHQCVKICHAGDCPPCTQRCTKIRNGCEHQCGLPCHQANSTECPDSKCGEKVKVFCKCKLKVETMPCHEVNDPRKFQASVESILKRYNYNSSFTINEAMEMVRYNAIHQLECDETCSKSLRNKKLAEALGVDERQLDSVPLKYSDQLKTDARANPQLISFIHERLVTLVNNAKKNNLNKTVCHNFAPMNRKQREIIHCYSAHFGCKTESVDREPNRSVVVTAGKASFIPTVSLLQAVNIDSNQFKPKQSIVKVKLSSEENKDRKIVDNFNLS</sequence>
<dbReference type="PANTHER" id="PTHR12360">
    <property type="entry name" value="NUCLEAR TRANSCRIPTION FACTOR, X-BOX BINDING 1 NFX1"/>
    <property type="match status" value="1"/>
</dbReference>
<dbReference type="PROSITE" id="PS51061">
    <property type="entry name" value="R3H"/>
    <property type="match status" value="1"/>
</dbReference>
<protein>
    <recommendedName>
        <fullName evidence="11">R3H domain-containing protein</fullName>
    </recommendedName>
</protein>
<evidence type="ECO:0000256" key="7">
    <source>
        <dbReference type="ARBA" id="ARBA00023015"/>
    </source>
</evidence>
<evidence type="ECO:0000313" key="12">
    <source>
        <dbReference type="EMBL" id="KAJ6224959.1"/>
    </source>
</evidence>
<dbReference type="GO" id="GO:0000981">
    <property type="term" value="F:DNA-binding transcription factor activity, RNA polymerase II-specific"/>
    <property type="evidence" value="ECO:0007669"/>
    <property type="project" value="TreeGrafter"/>
</dbReference>
<dbReference type="GO" id="GO:0000122">
    <property type="term" value="P:negative regulation of transcription by RNA polymerase II"/>
    <property type="evidence" value="ECO:0007669"/>
    <property type="project" value="TreeGrafter"/>
</dbReference>
<feature type="region of interest" description="Disordered" evidence="10">
    <location>
        <begin position="1"/>
        <end position="143"/>
    </location>
</feature>
<name>A0A9Q0MG76_BLOTA</name>
<accession>A0A9Q0MG76</accession>
<dbReference type="Proteomes" id="UP001142055">
    <property type="component" value="Chromosome 1"/>
</dbReference>
<dbReference type="Pfam" id="PF01424">
    <property type="entry name" value="R3H"/>
    <property type="match status" value="1"/>
</dbReference>
<dbReference type="InterPro" id="IPR036867">
    <property type="entry name" value="R3H_dom_sf"/>
</dbReference>
<feature type="compositionally biased region" description="Polar residues" evidence="10">
    <location>
        <begin position="202"/>
        <end position="227"/>
    </location>
</feature>
<keyword evidence="13" id="KW-1185">Reference proteome</keyword>
<evidence type="ECO:0000256" key="3">
    <source>
        <dbReference type="ARBA" id="ARBA00022723"/>
    </source>
</evidence>
<evidence type="ECO:0000256" key="8">
    <source>
        <dbReference type="ARBA" id="ARBA00023163"/>
    </source>
</evidence>
<keyword evidence="8" id="KW-0804">Transcription</keyword>
<keyword evidence="5" id="KW-0863">Zinc-finger</keyword>
<evidence type="ECO:0000256" key="5">
    <source>
        <dbReference type="ARBA" id="ARBA00022771"/>
    </source>
</evidence>
<reference evidence="12" key="1">
    <citation type="submission" date="2022-12" db="EMBL/GenBank/DDBJ databases">
        <title>Genome assemblies of Blomia tropicalis.</title>
        <authorList>
            <person name="Cui Y."/>
        </authorList>
    </citation>
    <scope>NUCLEOTIDE SEQUENCE</scope>
    <source>
        <tissue evidence="12">Adult mites</tissue>
    </source>
</reference>
<dbReference type="GO" id="GO:0005634">
    <property type="term" value="C:nucleus"/>
    <property type="evidence" value="ECO:0007669"/>
    <property type="project" value="UniProtKB-SubCell"/>
</dbReference>
<dbReference type="InterPro" id="IPR034078">
    <property type="entry name" value="NFX1_fam"/>
</dbReference>
<dbReference type="InterPro" id="IPR001374">
    <property type="entry name" value="R3H_dom"/>
</dbReference>
<dbReference type="SUPFAM" id="SSF82708">
    <property type="entry name" value="R3H domain"/>
    <property type="match status" value="1"/>
</dbReference>
<dbReference type="Pfam" id="PF01422">
    <property type="entry name" value="zf-NF-X1"/>
    <property type="match status" value="5"/>
</dbReference>
<evidence type="ECO:0000256" key="6">
    <source>
        <dbReference type="ARBA" id="ARBA00022833"/>
    </source>
</evidence>
<gene>
    <name evidence="12" type="ORF">RDWZM_003504</name>
</gene>
<feature type="region of interest" description="Disordered" evidence="10">
    <location>
        <begin position="383"/>
        <end position="413"/>
    </location>
</feature>
<evidence type="ECO:0000256" key="10">
    <source>
        <dbReference type="SAM" id="MobiDB-lite"/>
    </source>
</evidence>
<dbReference type="SUPFAM" id="SSF57850">
    <property type="entry name" value="RING/U-box"/>
    <property type="match status" value="1"/>
</dbReference>
<dbReference type="AlphaFoldDB" id="A0A9Q0MG76"/>
<keyword evidence="3" id="KW-0479">Metal-binding</keyword>
<feature type="compositionally biased region" description="Basic residues" evidence="10">
    <location>
        <begin position="107"/>
        <end position="116"/>
    </location>
</feature>
<feature type="compositionally biased region" description="Low complexity" evidence="10">
    <location>
        <begin position="71"/>
        <end position="85"/>
    </location>
</feature>
<comment type="caution">
    <text evidence="12">The sequence shown here is derived from an EMBL/GenBank/DDBJ whole genome shotgun (WGS) entry which is preliminary data.</text>
</comment>
<feature type="region of interest" description="Disordered" evidence="10">
    <location>
        <begin position="249"/>
        <end position="274"/>
    </location>
</feature>